<accession>A0A412TSZ2</accession>
<organism evidence="1 2">
    <name type="scientific">Odoribacter splanchnicus</name>
    <dbReference type="NCBI Taxonomy" id="28118"/>
    <lineage>
        <taxon>Bacteria</taxon>
        <taxon>Pseudomonadati</taxon>
        <taxon>Bacteroidota</taxon>
        <taxon>Bacteroidia</taxon>
        <taxon>Bacteroidales</taxon>
        <taxon>Odoribacteraceae</taxon>
        <taxon>Odoribacter</taxon>
    </lineage>
</organism>
<gene>
    <name evidence="1" type="ORF">DWW57_07200</name>
</gene>
<name>A0A412TSZ2_9BACT</name>
<dbReference type="Pfam" id="PF02566">
    <property type="entry name" value="OsmC"/>
    <property type="match status" value="1"/>
</dbReference>
<dbReference type="InterPro" id="IPR015946">
    <property type="entry name" value="KH_dom-like_a/b"/>
</dbReference>
<sequence length="136" mass="15018">MATMKAKYLGQLRVECEHVASGTKMMTDAPVDNCGKGEAFSPTDLCAAALGSCILTTMGIYAGLHNIDLEGTEMEITKTMGTEPRRIVRIGIDIFMPAKAYSAKDRIVLERVAQTCPVYYSLNEHLEKSVRFHWSV</sequence>
<comment type="caution">
    <text evidence="1">The sequence shown here is derived from an EMBL/GenBank/DDBJ whole genome shotgun (WGS) entry which is preliminary data.</text>
</comment>
<dbReference type="SUPFAM" id="SSF82784">
    <property type="entry name" value="OsmC-like"/>
    <property type="match status" value="1"/>
</dbReference>
<dbReference type="RefSeq" id="WP_022161188.1">
    <property type="nucleotide sequence ID" value="NZ_JADNDE010000137.1"/>
</dbReference>
<reference evidence="1 2" key="1">
    <citation type="submission" date="2018-08" db="EMBL/GenBank/DDBJ databases">
        <title>A genome reference for cultivated species of the human gut microbiota.</title>
        <authorList>
            <person name="Zou Y."/>
            <person name="Xue W."/>
            <person name="Luo G."/>
        </authorList>
    </citation>
    <scope>NUCLEOTIDE SEQUENCE [LARGE SCALE GENOMIC DNA]</scope>
    <source>
        <strain evidence="1 2">AF16-14</strain>
    </source>
</reference>
<dbReference type="Proteomes" id="UP000284243">
    <property type="component" value="Unassembled WGS sequence"/>
</dbReference>
<dbReference type="InterPro" id="IPR036102">
    <property type="entry name" value="OsmC/Ohrsf"/>
</dbReference>
<evidence type="ECO:0000313" key="1">
    <source>
        <dbReference type="EMBL" id="RGU56972.1"/>
    </source>
</evidence>
<dbReference type="InterPro" id="IPR003718">
    <property type="entry name" value="OsmC/Ohr_fam"/>
</dbReference>
<protein>
    <submittedName>
        <fullName evidence="1">OsmC family peroxiredoxin</fullName>
    </submittedName>
</protein>
<proteinExistence type="predicted"/>
<dbReference type="PANTHER" id="PTHR39624:SF2">
    <property type="entry name" value="OSMC-LIKE PROTEIN"/>
    <property type="match status" value="1"/>
</dbReference>
<dbReference type="PANTHER" id="PTHR39624">
    <property type="entry name" value="PROTEIN INVOLVED IN RIMO-MEDIATED BETA-METHYLTHIOLATION OF RIBOSOMAL PROTEIN S12 YCAO"/>
    <property type="match status" value="1"/>
</dbReference>
<dbReference type="Gene3D" id="3.30.300.20">
    <property type="match status" value="1"/>
</dbReference>
<evidence type="ECO:0000313" key="2">
    <source>
        <dbReference type="Proteomes" id="UP000284243"/>
    </source>
</evidence>
<dbReference type="AlphaFoldDB" id="A0A412TSZ2"/>
<dbReference type="EMBL" id="QRYC01000007">
    <property type="protein sequence ID" value="RGU56972.1"/>
    <property type="molecule type" value="Genomic_DNA"/>
</dbReference>